<reference evidence="1" key="1">
    <citation type="submission" date="2022-03" db="EMBL/GenBank/DDBJ databases">
        <authorList>
            <person name="Martin C."/>
        </authorList>
    </citation>
    <scope>NUCLEOTIDE SEQUENCE</scope>
</reference>
<dbReference type="AlphaFoldDB" id="A0A8J1XXQ6"/>
<protein>
    <submittedName>
        <fullName evidence="1">Uncharacterized protein</fullName>
    </submittedName>
</protein>
<evidence type="ECO:0000313" key="2">
    <source>
        <dbReference type="Proteomes" id="UP000749559"/>
    </source>
</evidence>
<sequence>DGILKKSLRFEKEEILIIYNDIFLFRVEQIVKQTPFSKKGFVPYMRNVNEQFMISENFFKSRRWILRINLSVELSSDGGAAMLSTRIPKKQQTEHKYKKTAHKYPTMLKQPPMTQRL</sequence>
<keyword evidence="2" id="KW-1185">Reference proteome</keyword>
<feature type="non-terminal residue" evidence="1">
    <location>
        <position position="1"/>
    </location>
</feature>
<accession>A0A8J1XXQ6</accession>
<dbReference type="EMBL" id="CAIIXF020000009">
    <property type="protein sequence ID" value="CAH1795120.1"/>
    <property type="molecule type" value="Genomic_DNA"/>
</dbReference>
<gene>
    <name evidence="1" type="ORF">OFUS_LOCUS19704</name>
</gene>
<comment type="caution">
    <text evidence="1">The sequence shown here is derived from an EMBL/GenBank/DDBJ whole genome shotgun (WGS) entry which is preliminary data.</text>
</comment>
<organism evidence="1 2">
    <name type="scientific">Owenia fusiformis</name>
    <name type="common">Polychaete worm</name>
    <dbReference type="NCBI Taxonomy" id="6347"/>
    <lineage>
        <taxon>Eukaryota</taxon>
        <taxon>Metazoa</taxon>
        <taxon>Spiralia</taxon>
        <taxon>Lophotrochozoa</taxon>
        <taxon>Annelida</taxon>
        <taxon>Polychaeta</taxon>
        <taxon>Sedentaria</taxon>
        <taxon>Canalipalpata</taxon>
        <taxon>Sabellida</taxon>
        <taxon>Oweniida</taxon>
        <taxon>Oweniidae</taxon>
        <taxon>Owenia</taxon>
    </lineage>
</organism>
<evidence type="ECO:0000313" key="1">
    <source>
        <dbReference type="EMBL" id="CAH1795120.1"/>
    </source>
</evidence>
<name>A0A8J1XXQ6_OWEFU</name>
<dbReference type="Proteomes" id="UP000749559">
    <property type="component" value="Unassembled WGS sequence"/>
</dbReference>
<proteinExistence type="predicted"/>